<keyword evidence="4 6" id="KW-0378">Hydrolase</keyword>
<dbReference type="KEGG" id="als:DJ013_02015"/>
<protein>
    <recommendedName>
        <fullName evidence="2">inorganic diphosphatase</fullName>
        <ecNumber evidence="2">3.6.1.1</ecNumber>
    </recommendedName>
</protein>
<keyword evidence="7" id="KW-1185">Reference proteome</keyword>
<proteinExistence type="predicted"/>
<dbReference type="AlphaFoldDB" id="A0A2Z4GHF5"/>
<evidence type="ECO:0000313" key="7">
    <source>
        <dbReference type="Proteomes" id="UP000249873"/>
    </source>
</evidence>
<dbReference type="Pfam" id="PF00719">
    <property type="entry name" value="Pyrophosphatase"/>
    <property type="match status" value="1"/>
</dbReference>
<dbReference type="GO" id="GO:0000287">
    <property type="term" value="F:magnesium ion binding"/>
    <property type="evidence" value="ECO:0007669"/>
    <property type="project" value="InterPro"/>
</dbReference>
<dbReference type="GO" id="GO:0005737">
    <property type="term" value="C:cytoplasm"/>
    <property type="evidence" value="ECO:0007669"/>
    <property type="project" value="InterPro"/>
</dbReference>
<name>A0A2Z4GHF5_9BACT</name>
<gene>
    <name evidence="6" type="ORF">DJ013_02015</name>
</gene>
<dbReference type="GO" id="GO:0006796">
    <property type="term" value="P:phosphate-containing compound metabolic process"/>
    <property type="evidence" value="ECO:0007669"/>
    <property type="project" value="InterPro"/>
</dbReference>
<dbReference type="OrthoDB" id="5187599at2"/>
<dbReference type="SUPFAM" id="SSF50324">
    <property type="entry name" value="Inorganic pyrophosphatase"/>
    <property type="match status" value="1"/>
</dbReference>
<organism evidence="6 7">
    <name type="scientific">Arcticibacterium luteifluviistationis</name>
    <dbReference type="NCBI Taxonomy" id="1784714"/>
    <lineage>
        <taxon>Bacteria</taxon>
        <taxon>Pseudomonadati</taxon>
        <taxon>Bacteroidota</taxon>
        <taxon>Cytophagia</taxon>
        <taxon>Cytophagales</taxon>
        <taxon>Leadbetterellaceae</taxon>
        <taxon>Arcticibacterium</taxon>
    </lineage>
</organism>
<dbReference type="PANTHER" id="PTHR10286">
    <property type="entry name" value="INORGANIC PYROPHOSPHATASE"/>
    <property type="match status" value="1"/>
</dbReference>
<dbReference type="InterPro" id="IPR036649">
    <property type="entry name" value="Pyrophosphatase_sf"/>
</dbReference>
<dbReference type="EC" id="3.6.1.1" evidence="2"/>
<dbReference type="Proteomes" id="UP000249873">
    <property type="component" value="Chromosome"/>
</dbReference>
<dbReference type="RefSeq" id="WP_111374126.1">
    <property type="nucleotide sequence ID" value="NZ_CP029480.1"/>
</dbReference>
<keyword evidence="5" id="KW-0460">Magnesium</keyword>
<evidence type="ECO:0000313" key="6">
    <source>
        <dbReference type="EMBL" id="AWW00760.1"/>
    </source>
</evidence>
<keyword evidence="3" id="KW-0479">Metal-binding</keyword>
<dbReference type="NCBIfam" id="NF001886">
    <property type="entry name" value="PRK00642.1"/>
    <property type="match status" value="1"/>
</dbReference>
<dbReference type="EMBL" id="CP029480">
    <property type="protein sequence ID" value="AWW00760.1"/>
    <property type="molecule type" value="Genomic_DNA"/>
</dbReference>
<comment type="cofactor">
    <cofactor evidence="1">
        <name>Mg(2+)</name>
        <dbReference type="ChEBI" id="CHEBI:18420"/>
    </cofactor>
</comment>
<evidence type="ECO:0000256" key="5">
    <source>
        <dbReference type="ARBA" id="ARBA00022842"/>
    </source>
</evidence>
<dbReference type="GO" id="GO:0004427">
    <property type="term" value="F:inorganic diphosphate phosphatase activity"/>
    <property type="evidence" value="ECO:0007669"/>
    <property type="project" value="UniProtKB-EC"/>
</dbReference>
<evidence type="ECO:0000256" key="4">
    <source>
        <dbReference type="ARBA" id="ARBA00022801"/>
    </source>
</evidence>
<dbReference type="Gene3D" id="3.90.80.10">
    <property type="entry name" value="Inorganic pyrophosphatase"/>
    <property type="match status" value="1"/>
</dbReference>
<sequence>MKPVYKAHPWHGISIGEDAPNIVTTFIEIVPSDTIKYEIDKETGYLSIDRPQKYSNIVPSLYGFIPRTYCGDRVADFARKNGAENVTGGDCDPLDICVLSSHHIPHGDIILKARPIGGLCLVDKGEADDKIIAVLVGDHIYGEYQDLKDMPKDVVERLKHYFLTYKNLPDEPKHCEIAHDYGVDEAKEVIKLAMKDYRDIIFNPI</sequence>
<evidence type="ECO:0000256" key="2">
    <source>
        <dbReference type="ARBA" id="ARBA00012146"/>
    </source>
</evidence>
<accession>A0A2Z4GHF5</accession>
<evidence type="ECO:0000256" key="3">
    <source>
        <dbReference type="ARBA" id="ARBA00022723"/>
    </source>
</evidence>
<evidence type="ECO:0000256" key="1">
    <source>
        <dbReference type="ARBA" id="ARBA00001946"/>
    </source>
</evidence>
<dbReference type="InterPro" id="IPR008162">
    <property type="entry name" value="Pyrophosphatase"/>
</dbReference>
<reference evidence="6 7" key="1">
    <citation type="submission" date="2018-05" db="EMBL/GenBank/DDBJ databases">
        <title>Complete genome sequence of Arcticibacterium luteifluviistationis SM1504T, a cytophagaceae bacterium isolated from Arctic surface seawater.</title>
        <authorList>
            <person name="Li Y."/>
            <person name="Qin Q.-L."/>
        </authorList>
    </citation>
    <scope>NUCLEOTIDE SEQUENCE [LARGE SCALE GENOMIC DNA]</scope>
    <source>
        <strain evidence="6 7">SM1504</strain>
    </source>
</reference>